<feature type="compositionally biased region" description="Basic and acidic residues" evidence="1">
    <location>
        <begin position="65"/>
        <end position="79"/>
    </location>
</feature>
<organism evidence="2 3">
    <name type="scientific">Dimargaris cristalligena</name>
    <dbReference type="NCBI Taxonomy" id="215637"/>
    <lineage>
        <taxon>Eukaryota</taxon>
        <taxon>Fungi</taxon>
        <taxon>Fungi incertae sedis</taxon>
        <taxon>Zoopagomycota</taxon>
        <taxon>Kickxellomycotina</taxon>
        <taxon>Dimargaritomycetes</taxon>
        <taxon>Dimargaritales</taxon>
        <taxon>Dimargaritaceae</taxon>
        <taxon>Dimargaris</taxon>
    </lineage>
</organism>
<dbReference type="EMBL" id="ML003304">
    <property type="protein sequence ID" value="RKP34217.1"/>
    <property type="molecule type" value="Genomic_DNA"/>
</dbReference>
<evidence type="ECO:0000256" key="1">
    <source>
        <dbReference type="SAM" id="MobiDB-lite"/>
    </source>
</evidence>
<reference evidence="3" key="1">
    <citation type="journal article" date="2018" name="Nat. Microbiol.">
        <title>Leveraging single-cell genomics to expand the fungal tree of life.</title>
        <authorList>
            <person name="Ahrendt S.R."/>
            <person name="Quandt C.A."/>
            <person name="Ciobanu D."/>
            <person name="Clum A."/>
            <person name="Salamov A."/>
            <person name="Andreopoulos B."/>
            <person name="Cheng J.F."/>
            <person name="Woyke T."/>
            <person name="Pelin A."/>
            <person name="Henrissat B."/>
            <person name="Reynolds N.K."/>
            <person name="Benny G.L."/>
            <person name="Smith M.E."/>
            <person name="James T.Y."/>
            <person name="Grigoriev I.V."/>
        </authorList>
    </citation>
    <scope>NUCLEOTIDE SEQUENCE [LARGE SCALE GENOMIC DNA]</scope>
    <source>
        <strain evidence="3">RSA 468</strain>
    </source>
</reference>
<feature type="region of interest" description="Disordered" evidence="1">
    <location>
        <begin position="12"/>
        <end position="37"/>
    </location>
</feature>
<feature type="region of interest" description="Disordered" evidence="1">
    <location>
        <begin position="58"/>
        <end position="79"/>
    </location>
</feature>
<protein>
    <recommendedName>
        <fullName evidence="4">F-box domain-containing protein</fullName>
    </recommendedName>
</protein>
<gene>
    <name evidence="2" type="ORF">BJ085DRAFT_35940</name>
</gene>
<feature type="compositionally biased region" description="Polar residues" evidence="1">
    <location>
        <begin position="21"/>
        <end position="37"/>
    </location>
</feature>
<accession>A0A4P9ZLQ7</accession>
<sequence>MLLAHCAMVSGRPNAPGHANYASQASNEWSSKSPSQPNEMMAAALMGDNTRFQQNTAFGEQETTTDDHTQPKERTGRKAVDFPPEVLGTMANYLPAHGLSQLAQTSKYNQALVNSKPEYVKMIDLGLGPQNIDWEVTLKKLMSAELTSAVFHWVYRTLNNNQISPTGEPLIMGNDMEIDSDPDIAGDLAAFAANPDVAFEWSDLWTGKVELLSHPELRVELQMAYPDWCYVRLDQLDQGQLATLFPLAKIAIESDIEKLWTITETILKLREQSLNLPAMVRYGNATSIVHNPNSWHSASGVDVADTTAIYSISLIIGALVHYKKDTLLQDYIARLMDVFNMSGLLDPLIMLAKPVLLEFGYVNFPDISTDLRWTLGITGPLWMTEIYNIALLLGFNKAATVMKDGAKTKGYDLSLDTYSSAFRSLNRQIFINRVEGQDGKLETSVSFLTLRSTLPPLPKSAFVEQALSNKLVDQWLSGTGFESAALQLPFTNTTLRATA</sequence>
<name>A0A4P9ZLQ7_9FUNG</name>
<evidence type="ECO:0000313" key="3">
    <source>
        <dbReference type="Proteomes" id="UP000268162"/>
    </source>
</evidence>
<proteinExistence type="predicted"/>
<evidence type="ECO:0000313" key="2">
    <source>
        <dbReference type="EMBL" id="RKP34217.1"/>
    </source>
</evidence>
<keyword evidence="3" id="KW-1185">Reference proteome</keyword>
<evidence type="ECO:0008006" key="4">
    <source>
        <dbReference type="Google" id="ProtNLM"/>
    </source>
</evidence>
<dbReference type="AlphaFoldDB" id="A0A4P9ZLQ7"/>
<dbReference type="Proteomes" id="UP000268162">
    <property type="component" value="Unassembled WGS sequence"/>
</dbReference>